<evidence type="ECO:0000256" key="5">
    <source>
        <dbReference type="ARBA" id="ARBA00023004"/>
    </source>
</evidence>
<dbReference type="GO" id="GO:0020037">
    <property type="term" value="F:heme binding"/>
    <property type="evidence" value="ECO:0007669"/>
    <property type="project" value="InterPro"/>
</dbReference>
<protein>
    <submittedName>
        <fullName evidence="8">Cytochrome P450</fullName>
    </submittedName>
</protein>
<evidence type="ECO:0000313" key="8">
    <source>
        <dbReference type="EMBL" id="KAK4216870.1"/>
    </source>
</evidence>
<dbReference type="InterPro" id="IPR017972">
    <property type="entry name" value="Cyt_P450_CS"/>
</dbReference>
<dbReference type="PROSITE" id="PS00086">
    <property type="entry name" value="CYTOCHROME_P450"/>
    <property type="match status" value="1"/>
</dbReference>
<feature type="binding site" description="axial binding residue" evidence="6">
    <location>
        <position position="426"/>
    </location>
    <ligand>
        <name>heme</name>
        <dbReference type="ChEBI" id="CHEBI:30413"/>
    </ligand>
    <ligandPart>
        <name>Fe</name>
        <dbReference type="ChEBI" id="CHEBI:18248"/>
    </ligandPart>
</feature>
<dbReference type="InterPro" id="IPR036396">
    <property type="entry name" value="Cyt_P450_sf"/>
</dbReference>
<dbReference type="Proteomes" id="UP001301769">
    <property type="component" value="Unassembled WGS sequence"/>
</dbReference>
<keyword evidence="7" id="KW-0560">Oxidoreductase</keyword>
<dbReference type="Pfam" id="PF00067">
    <property type="entry name" value="p450"/>
    <property type="match status" value="2"/>
</dbReference>
<dbReference type="GO" id="GO:0016705">
    <property type="term" value="F:oxidoreductase activity, acting on paired donors, with incorporation or reduction of molecular oxygen"/>
    <property type="evidence" value="ECO:0007669"/>
    <property type="project" value="InterPro"/>
</dbReference>
<dbReference type="InterPro" id="IPR050121">
    <property type="entry name" value="Cytochrome_P450_monoxygenase"/>
</dbReference>
<dbReference type="PANTHER" id="PTHR24305:SF210">
    <property type="entry name" value="CYTOCHROME P450 MONOOXYGENASE ASQL-RELATED"/>
    <property type="match status" value="1"/>
</dbReference>
<keyword evidence="5 6" id="KW-0408">Iron</keyword>
<dbReference type="InterPro" id="IPR001128">
    <property type="entry name" value="Cyt_P450"/>
</dbReference>
<organism evidence="8 9">
    <name type="scientific">Rhypophila decipiens</name>
    <dbReference type="NCBI Taxonomy" id="261697"/>
    <lineage>
        <taxon>Eukaryota</taxon>
        <taxon>Fungi</taxon>
        <taxon>Dikarya</taxon>
        <taxon>Ascomycota</taxon>
        <taxon>Pezizomycotina</taxon>
        <taxon>Sordariomycetes</taxon>
        <taxon>Sordariomycetidae</taxon>
        <taxon>Sordariales</taxon>
        <taxon>Naviculisporaceae</taxon>
        <taxon>Rhypophila</taxon>
    </lineage>
</organism>
<comment type="cofactor">
    <cofactor evidence="1 6">
        <name>heme</name>
        <dbReference type="ChEBI" id="CHEBI:30413"/>
    </cofactor>
</comment>
<dbReference type="Gene3D" id="1.10.630.10">
    <property type="entry name" value="Cytochrome P450"/>
    <property type="match status" value="1"/>
</dbReference>
<gene>
    <name evidence="8" type="ORF">QBC37DRAFT_471082</name>
</gene>
<keyword evidence="3 6" id="KW-0349">Heme</keyword>
<evidence type="ECO:0000256" key="3">
    <source>
        <dbReference type="ARBA" id="ARBA00022617"/>
    </source>
</evidence>
<dbReference type="EMBL" id="MU858064">
    <property type="protein sequence ID" value="KAK4216870.1"/>
    <property type="molecule type" value="Genomic_DNA"/>
</dbReference>
<comment type="caution">
    <text evidence="8">The sequence shown here is derived from an EMBL/GenBank/DDBJ whole genome shotgun (WGS) entry which is preliminary data.</text>
</comment>
<sequence length="547" mass="61605">MVPAVQIFTAISLLAFTYCSARAIYNAYFHPLAKYPGPKLAAMSSLWWVYASLSGRYPWIIEKVIKKYGHVVRIGPNQLVFLTPQAAKDIYLAQEKNMELFVQVGYDALDTGDGGISGETSPARHREIAKKLAPAFSNRSLKTKEAVIHQYLDLFVRRLAEHGGDDGVELNRWTNWLGLDMAAALTYRADMGHLREMKDSPTLTAVLRCNLMVMMSQITRKLPLLLPLQFLCIPPSVLFLFPKLIKIHAQNVKHRIETHTATMASSGTDSRHVDYLDQLLGSNPKQLLHIENVSSQLLLATWQPLTSQFYAIILSLISSTKTLDHLTTEIRTTLQTYQSITLDSVSSLKYLSASRGNIPIDGLHVPKGTICQIAYFAAQRHPDYFTDGKEFRPERWLPPTHPLYDERYKDDDLKVSKPFSQGPRGCPGGAIARGVISLFVAKLLWRFDLEAVEGKELPDFDKDLRVWGFWERHVLKPGPILQPILLLNPLSLIIYPPPPRQNRCIPITLISLLMSLFFPCNGIINPLLNIFNTVPVKVFSAVIPAVR</sequence>
<proteinExistence type="inferred from homology"/>
<dbReference type="InterPro" id="IPR002401">
    <property type="entry name" value="Cyt_P450_E_grp-I"/>
</dbReference>
<comment type="similarity">
    <text evidence="2 7">Belongs to the cytochrome P450 family.</text>
</comment>
<evidence type="ECO:0000256" key="7">
    <source>
        <dbReference type="RuleBase" id="RU000461"/>
    </source>
</evidence>
<evidence type="ECO:0000256" key="4">
    <source>
        <dbReference type="ARBA" id="ARBA00022723"/>
    </source>
</evidence>
<evidence type="ECO:0000256" key="2">
    <source>
        <dbReference type="ARBA" id="ARBA00010617"/>
    </source>
</evidence>
<dbReference type="PRINTS" id="PR00463">
    <property type="entry name" value="EP450I"/>
</dbReference>
<keyword evidence="7" id="KW-0503">Monooxygenase</keyword>
<accession>A0AAN6YDZ5</accession>
<dbReference type="GO" id="GO:0004497">
    <property type="term" value="F:monooxygenase activity"/>
    <property type="evidence" value="ECO:0007669"/>
    <property type="project" value="UniProtKB-KW"/>
</dbReference>
<evidence type="ECO:0000256" key="1">
    <source>
        <dbReference type="ARBA" id="ARBA00001971"/>
    </source>
</evidence>
<keyword evidence="9" id="KW-1185">Reference proteome</keyword>
<keyword evidence="4 6" id="KW-0479">Metal-binding</keyword>
<dbReference type="PANTHER" id="PTHR24305">
    <property type="entry name" value="CYTOCHROME P450"/>
    <property type="match status" value="1"/>
</dbReference>
<name>A0AAN6YDZ5_9PEZI</name>
<reference evidence="8" key="1">
    <citation type="journal article" date="2023" name="Mol. Phylogenet. Evol.">
        <title>Genome-scale phylogeny and comparative genomics of the fungal order Sordariales.</title>
        <authorList>
            <person name="Hensen N."/>
            <person name="Bonometti L."/>
            <person name="Westerberg I."/>
            <person name="Brannstrom I.O."/>
            <person name="Guillou S."/>
            <person name="Cros-Aarteil S."/>
            <person name="Calhoun S."/>
            <person name="Haridas S."/>
            <person name="Kuo A."/>
            <person name="Mondo S."/>
            <person name="Pangilinan J."/>
            <person name="Riley R."/>
            <person name="LaButti K."/>
            <person name="Andreopoulos B."/>
            <person name="Lipzen A."/>
            <person name="Chen C."/>
            <person name="Yan M."/>
            <person name="Daum C."/>
            <person name="Ng V."/>
            <person name="Clum A."/>
            <person name="Steindorff A."/>
            <person name="Ohm R.A."/>
            <person name="Martin F."/>
            <person name="Silar P."/>
            <person name="Natvig D.O."/>
            <person name="Lalanne C."/>
            <person name="Gautier V."/>
            <person name="Ament-Velasquez S.L."/>
            <person name="Kruys A."/>
            <person name="Hutchinson M.I."/>
            <person name="Powell A.J."/>
            <person name="Barry K."/>
            <person name="Miller A.N."/>
            <person name="Grigoriev I.V."/>
            <person name="Debuchy R."/>
            <person name="Gladieux P."/>
            <person name="Hiltunen Thoren M."/>
            <person name="Johannesson H."/>
        </authorList>
    </citation>
    <scope>NUCLEOTIDE SEQUENCE</scope>
    <source>
        <strain evidence="8">PSN293</strain>
    </source>
</reference>
<dbReference type="GO" id="GO:0005506">
    <property type="term" value="F:iron ion binding"/>
    <property type="evidence" value="ECO:0007669"/>
    <property type="project" value="InterPro"/>
</dbReference>
<reference evidence="8" key="2">
    <citation type="submission" date="2023-05" db="EMBL/GenBank/DDBJ databases">
        <authorList>
            <consortium name="Lawrence Berkeley National Laboratory"/>
            <person name="Steindorff A."/>
            <person name="Hensen N."/>
            <person name="Bonometti L."/>
            <person name="Westerberg I."/>
            <person name="Brannstrom I.O."/>
            <person name="Guillou S."/>
            <person name="Cros-Aarteil S."/>
            <person name="Calhoun S."/>
            <person name="Haridas S."/>
            <person name="Kuo A."/>
            <person name="Mondo S."/>
            <person name="Pangilinan J."/>
            <person name="Riley R."/>
            <person name="Labutti K."/>
            <person name="Andreopoulos B."/>
            <person name="Lipzen A."/>
            <person name="Chen C."/>
            <person name="Yanf M."/>
            <person name="Daum C."/>
            <person name="Ng V."/>
            <person name="Clum A."/>
            <person name="Ohm R."/>
            <person name="Martin F."/>
            <person name="Silar P."/>
            <person name="Natvig D."/>
            <person name="Lalanne C."/>
            <person name="Gautier V."/>
            <person name="Ament-Velasquez S.L."/>
            <person name="Kruys A."/>
            <person name="Hutchinson M.I."/>
            <person name="Powell A.J."/>
            <person name="Barry K."/>
            <person name="Miller A.N."/>
            <person name="Grigoriev I.V."/>
            <person name="Debuchy R."/>
            <person name="Gladieux P."/>
            <person name="Thoren M.H."/>
            <person name="Johannesson H."/>
        </authorList>
    </citation>
    <scope>NUCLEOTIDE SEQUENCE</scope>
    <source>
        <strain evidence="8">PSN293</strain>
    </source>
</reference>
<evidence type="ECO:0000256" key="6">
    <source>
        <dbReference type="PIRSR" id="PIRSR602401-1"/>
    </source>
</evidence>
<dbReference type="AlphaFoldDB" id="A0AAN6YDZ5"/>
<dbReference type="SUPFAM" id="SSF48264">
    <property type="entry name" value="Cytochrome P450"/>
    <property type="match status" value="1"/>
</dbReference>
<evidence type="ECO:0000313" key="9">
    <source>
        <dbReference type="Proteomes" id="UP001301769"/>
    </source>
</evidence>